<accession>A0A6P2HFR2</accession>
<feature type="signal peptide" evidence="1">
    <location>
        <begin position="1"/>
        <end position="27"/>
    </location>
</feature>
<reference evidence="2 3" key="1">
    <citation type="submission" date="2019-09" db="EMBL/GenBank/DDBJ databases">
        <authorList>
            <person name="Depoorter E."/>
        </authorList>
    </citation>
    <scope>NUCLEOTIDE SEQUENCE [LARGE SCALE GENOMIC DNA]</scope>
    <source>
        <strain evidence="2">LMG 13014</strain>
    </source>
</reference>
<evidence type="ECO:0000313" key="2">
    <source>
        <dbReference type="EMBL" id="VWB15429.1"/>
    </source>
</evidence>
<feature type="chain" id="PRO_5026934000" evidence="1">
    <location>
        <begin position="28"/>
        <end position="149"/>
    </location>
</feature>
<proteinExistence type="predicted"/>
<dbReference type="AlphaFoldDB" id="A0A6P2HFR2"/>
<gene>
    <name evidence="2" type="ORF">BLA13014_00431</name>
</gene>
<protein>
    <submittedName>
        <fullName evidence="2">Uncharacterized protein</fullName>
    </submittedName>
</protein>
<sequence length="149" mass="15943">MARDQQETTLKTAVAAMLAVMCLSAHAEDLSYPILSCNVFDGAISFVRAEAAANRRPLVSDLAYYPPRRGITFNGLPVVAVFGFEHNSTLFPRVPGTPPPRMYGVTIEGTQATGNSLVQGSRAQSAPSGIRRRGHEFVDISCISQGGAF</sequence>
<evidence type="ECO:0000256" key="1">
    <source>
        <dbReference type="SAM" id="SignalP"/>
    </source>
</evidence>
<dbReference type="EMBL" id="CABVQC010000002">
    <property type="protein sequence ID" value="VWB15429.1"/>
    <property type="molecule type" value="Genomic_DNA"/>
</dbReference>
<name>A0A6P2HFR2_9BURK</name>
<keyword evidence="1" id="KW-0732">Signal</keyword>
<evidence type="ECO:0000313" key="3">
    <source>
        <dbReference type="Proteomes" id="UP000494261"/>
    </source>
</evidence>
<organism evidence="2 3">
    <name type="scientific">Burkholderia aenigmatica</name>
    <dbReference type="NCBI Taxonomy" id="2015348"/>
    <lineage>
        <taxon>Bacteria</taxon>
        <taxon>Pseudomonadati</taxon>
        <taxon>Pseudomonadota</taxon>
        <taxon>Betaproteobacteria</taxon>
        <taxon>Burkholderiales</taxon>
        <taxon>Burkholderiaceae</taxon>
        <taxon>Burkholderia</taxon>
        <taxon>Burkholderia cepacia complex</taxon>
    </lineage>
</organism>
<dbReference type="Proteomes" id="UP000494261">
    <property type="component" value="Unassembled WGS sequence"/>
</dbReference>